<sequence>MPNYFFNYLVTPDNGNPLLRMKLGIFCGYLVSVSAAGLHYSLALLGGSKVPKTGVTCVRWILTGMAAGAAHGSITYLSSKATGKDSCWVNHLLGGAVAGLVCGWHGPLSMRIHRAAGFAVLSAAFKIHVDYMEKHPDAFVPRFGEYDPSPYVSLNHRWMNPEIREYEEDLEKHL</sequence>
<dbReference type="Proteomes" id="UP000230066">
    <property type="component" value="Unassembled WGS sequence"/>
</dbReference>
<gene>
    <name evidence="2" type="ORF">D915_001344</name>
</gene>
<proteinExistence type="predicted"/>
<evidence type="ECO:0008006" key="4">
    <source>
        <dbReference type="Google" id="ProtNLM"/>
    </source>
</evidence>
<feature type="transmembrane region" description="Helical" evidence="1">
    <location>
        <begin position="23"/>
        <end position="45"/>
    </location>
</feature>
<dbReference type="AlphaFoldDB" id="A0A4E0RX77"/>
<name>A0A4E0RX77_FASHE</name>
<protein>
    <recommendedName>
        <fullName evidence="4">NADH dehydrogenase [ubiquinone] 1 alpha subcomplex subunit 11</fullName>
    </recommendedName>
</protein>
<evidence type="ECO:0000313" key="2">
    <source>
        <dbReference type="EMBL" id="THD27848.1"/>
    </source>
</evidence>
<evidence type="ECO:0000256" key="1">
    <source>
        <dbReference type="SAM" id="Phobius"/>
    </source>
</evidence>
<comment type="caution">
    <text evidence="2">The sequence shown here is derived from an EMBL/GenBank/DDBJ whole genome shotgun (WGS) entry which is preliminary data.</text>
</comment>
<feature type="transmembrane region" description="Helical" evidence="1">
    <location>
        <begin position="88"/>
        <end position="106"/>
    </location>
</feature>
<keyword evidence="1" id="KW-0812">Transmembrane</keyword>
<keyword evidence="1" id="KW-1133">Transmembrane helix</keyword>
<accession>A0A4E0RX77</accession>
<reference evidence="2" key="1">
    <citation type="submission" date="2019-03" db="EMBL/GenBank/DDBJ databases">
        <title>Improved annotation for the trematode Fasciola hepatica.</title>
        <authorList>
            <person name="Choi Y.-J."/>
            <person name="Martin J."/>
            <person name="Mitreva M."/>
        </authorList>
    </citation>
    <scope>NUCLEOTIDE SEQUENCE [LARGE SCALE GENOMIC DNA]</scope>
</reference>
<evidence type="ECO:0000313" key="3">
    <source>
        <dbReference type="Proteomes" id="UP000230066"/>
    </source>
</evidence>
<dbReference type="EMBL" id="JXXN02000304">
    <property type="protein sequence ID" value="THD27848.1"/>
    <property type="molecule type" value="Genomic_DNA"/>
</dbReference>
<keyword evidence="1" id="KW-0472">Membrane</keyword>
<feature type="transmembrane region" description="Helical" evidence="1">
    <location>
        <begin position="57"/>
        <end position="76"/>
    </location>
</feature>
<keyword evidence="3" id="KW-1185">Reference proteome</keyword>
<organism evidence="2 3">
    <name type="scientific">Fasciola hepatica</name>
    <name type="common">Liver fluke</name>
    <dbReference type="NCBI Taxonomy" id="6192"/>
    <lineage>
        <taxon>Eukaryota</taxon>
        <taxon>Metazoa</taxon>
        <taxon>Spiralia</taxon>
        <taxon>Lophotrochozoa</taxon>
        <taxon>Platyhelminthes</taxon>
        <taxon>Trematoda</taxon>
        <taxon>Digenea</taxon>
        <taxon>Plagiorchiida</taxon>
        <taxon>Echinostomata</taxon>
        <taxon>Echinostomatoidea</taxon>
        <taxon>Fasciolidae</taxon>
        <taxon>Fasciola</taxon>
    </lineage>
</organism>